<comment type="caution">
    <text evidence="1">The sequence shown here is derived from an EMBL/GenBank/DDBJ whole genome shotgun (WGS) entry which is preliminary data.</text>
</comment>
<protein>
    <submittedName>
        <fullName evidence="1">Uncharacterized protein</fullName>
    </submittedName>
</protein>
<dbReference type="PROSITE" id="PS51354">
    <property type="entry name" value="GLUTAREDOXIN_2"/>
    <property type="match status" value="1"/>
</dbReference>
<reference evidence="1" key="1">
    <citation type="submission" date="2023-02" db="EMBL/GenBank/DDBJ databases">
        <title>Genome of toxic invasive species Heracleum sosnowskyi carries increased number of genes despite the absence of recent whole-genome duplications.</title>
        <authorList>
            <person name="Schelkunov M."/>
            <person name="Shtratnikova V."/>
            <person name="Makarenko M."/>
            <person name="Klepikova A."/>
            <person name="Omelchenko D."/>
            <person name="Novikova G."/>
            <person name="Obukhova E."/>
            <person name="Bogdanov V."/>
            <person name="Penin A."/>
            <person name="Logacheva M."/>
        </authorList>
    </citation>
    <scope>NUCLEOTIDE SEQUENCE</scope>
    <source>
        <strain evidence="1">Hsosn_3</strain>
        <tissue evidence="1">Leaf</tissue>
    </source>
</reference>
<accession>A0AAD8J0P4</accession>
<gene>
    <name evidence="1" type="ORF">POM88_013509</name>
</gene>
<dbReference type="Gene3D" id="3.40.30.10">
    <property type="entry name" value="Glutaredoxin"/>
    <property type="match status" value="1"/>
</dbReference>
<evidence type="ECO:0000313" key="2">
    <source>
        <dbReference type="Proteomes" id="UP001237642"/>
    </source>
</evidence>
<dbReference type="Proteomes" id="UP001237642">
    <property type="component" value="Unassembled WGS sequence"/>
</dbReference>
<evidence type="ECO:0000313" key="1">
    <source>
        <dbReference type="EMBL" id="KAK1394453.1"/>
    </source>
</evidence>
<keyword evidence="2" id="KW-1185">Reference proteome</keyword>
<organism evidence="1 2">
    <name type="scientific">Heracleum sosnowskyi</name>
    <dbReference type="NCBI Taxonomy" id="360622"/>
    <lineage>
        <taxon>Eukaryota</taxon>
        <taxon>Viridiplantae</taxon>
        <taxon>Streptophyta</taxon>
        <taxon>Embryophyta</taxon>
        <taxon>Tracheophyta</taxon>
        <taxon>Spermatophyta</taxon>
        <taxon>Magnoliopsida</taxon>
        <taxon>eudicotyledons</taxon>
        <taxon>Gunneridae</taxon>
        <taxon>Pentapetalae</taxon>
        <taxon>asterids</taxon>
        <taxon>campanulids</taxon>
        <taxon>Apiales</taxon>
        <taxon>Apiaceae</taxon>
        <taxon>Apioideae</taxon>
        <taxon>apioid superclade</taxon>
        <taxon>Tordylieae</taxon>
        <taxon>Tordyliinae</taxon>
        <taxon>Heracleum</taxon>
    </lineage>
</organism>
<dbReference type="EMBL" id="JAUIZM010000003">
    <property type="protein sequence ID" value="KAK1394453.1"/>
    <property type="molecule type" value="Genomic_DNA"/>
</dbReference>
<dbReference type="AlphaFoldDB" id="A0AAD8J0P4"/>
<name>A0AAD8J0P4_9APIA</name>
<dbReference type="Pfam" id="PF07893">
    <property type="entry name" value="DUF1668"/>
    <property type="match status" value="1"/>
</dbReference>
<proteinExistence type="predicted"/>
<dbReference type="InterPro" id="IPR012871">
    <property type="entry name" value="DUF1668_ORYSA"/>
</dbReference>
<sequence length="649" mass="72982">MSLKRISSSRSDLYGSIFPISPSLKSEDSRIIQKSEISNISSTRPVVIYITGDDDEEELRSCEALEEIFQDLNVASERKVVSSLFLSKLNEAGFVACPRIFFRGRYVGGDNEVSSLKYAGELATSGGVCTTCGGYKYTLTSTEKLIPCKACHESAYQRNDLSISQGSHTRLFICFEGEDRQQRHIYVICSLDAHQPFQHTITTEAVIVGNPFMGFGVYDSKIVLAGGLETTDYTTHNGCITFDMKTHVVDYNPFMLMSYGKYKPLLFQLGKRLYVCDSQYVFTDQHIAPIEMYSPAIKTKWHTMANIFSSPNLLTNYSCLVFGNTCFMSAVPSKDDTWMTHCNYRHNQWLPYSDTPLPFTGVATFHAQDGFDDFVMIYFDKGAVRVCQFDLTCFGDSQELFRPHESDENVQGYFADFGKGCFCLTTFDKFHVYLWTFVVTREGTSSDPLKVTYCIQNKHTFYYPKLFSDGMKITSVVGCSVLTQNEEAKSLAEKAESIFFKSFRKINEDYDLLEFETMDYKSLILKDVEWLNEIFSEGEETLASDNHCEEDLACDDKSTPFVTEVSCQRVLPLHLSGVQNEVGYSRAGEHGSTNVSENVATLSRLPDLLAGQTNVVEMVPGNTCVTGPNQTSKDDAEKIVSVYVPVSRS</sequence>
<reference evidence="1" key="2">
    <citation type="submission" date="2023-05" db="EMBL/GenBank/DDBJ databases">
        <authorList>
            <person name="Schelkunov M.I."/>
        </authorList>
    </citation>
    <scope>NUCLEOTIDE SEQUENCE</scope>
    <source>
        <strain evidence="1">Hsosn_3</strain>
        <tissue evidence="1">Leaf</tissue>
    </source>
</reference>